<reference evidence="1 2" key="1">
    <citation type="submission" date="2016-11" db="EMBL/GenBank/DDBJ databases">
        <authorList>
            <person name="Jaros S."/>
            <person name="Januszkiewicz K."/>
            <person name="Wedrychowicz H."/>
        </authorList>
    </citation>
    <scope>NUCLEOTIDE SEQUENCE [LARGE SCALE GENOMIC DNA]</scope>
    <source>
        <strain evidence="1 2">DSM 44666</strain>
    </source>
</reference>
<protein>
    <submittedName>
        <fullName evidence="1">Uncharacterized protein</fullName>
    </submittedName>
</protein>
<proteinExistence type="predicted"/>
<dbReference type="STRING" id="112248.SAMN05444392_101816"/>
<dbReference type="RefSeq" id="WP_073152337.1">
    <property type="nucleotide sequence ID" value="NZ_FQVL01000001.1"/>
</dbReference>
<evidence type="ECO:0000313" key="2">
    <source>
        <dbReference type="Proteomes" id="UP000184476"/>
    </source>
</evidence>
<dbReference type="EMBL" id="FQVL01000001">
    <property type="protein sequence ID" value="SHE51842.1"/>
    <property type="molecule type" value="Genomic_DNA"/>
</dbReference>
<accession>A0A1M4U524</accession>
<gene>
    <name evidence="1" type="ORF">SAMN05444392_101816</name>
</gene>
<name>A0A1M4U524_9BACL</name>
<dbReference type="Proteomes" id="UP000184476">
    <property type="component" value="Unassembled WGS sequence"/>
</dbReference>
<dbReference type="AlphaFoldDB" id="A0A1M4U524"/>
<keyword evidence="2" id="KW-1185">Reference proteome</keyword>
<evidence type="ECO:0000313" key="1">
    <source>
        <dbReference type="EMBL" id="SHE51842.1"/>
    </source>
</evidence>
<organism evidence="1 2">
    <name type="scientific">Seinonella peptonophila</name>
    <dbReference type="NCBI Taxonomy" id="112248"/>
    <lineage>
        <taxon>Bacteria</taxon>
        <taxon>Bacillati</taxon>
        <taxon>Bacillota</taxon>
        <taxon>Bacilli</taxon>
        <taxon>Bacillales</taxon>
        <taxon>Thermoactinomycetaceae</taxon>
        <taxon>Seinonella</taxon>
    </lineage>
</organism>
<sequence length="182" mass="21454">MVRARKEWFTRIFGDKKQERHDILSPPKEFTQWSSIHLNSVGQAMKKLCHKADSVKPIEYMMVVLFTKQLVKFLDKNNEQLIPESENLKMVDQQLQPIIARLHTPSVRMKGSSFSFSLGWKKRVLELKQEFGNDYFADLKRLHEKYSSKSENLDRFIEYSREKIKGAMDVDQSKATDQGRNR</sequence>